<dbReference type="OrthoDB" id="2728078at2759"/>
<evidence type="ECO:0000313" key="2">
    <source>
        <dbReference type="Proteomes" id="UP000714275"/>
    </source>
</evidence>
<organism evidence="1 2">
    <name type="scientific">Suillus placidus</name>
    <dbReference type="NCBI Taxonomy" id="48579"/>
    <lineage>
        <taxon>Eukaryota</taxon>
        <taxon>Fungi</taxon>
        <taxon>Dikarya</taxon>
        <taxon>Basidiomycota</taxon>
        <taxon>Agaricomycotina</taxon>
        <taxon>Agaricomycetes</taxon>
        <taxon>Agaricomycetidae</taxon>
        <taxon>Boletales</taxon>
        <taxon>Suillineae</taxon>
        <taxon>Suillaceae</taxon>
        <taxon>Suillus</taxon>
    </lineage>
</organism>
<reference evidence="1" key="1">
    <citation type="journal article" date="2020" name="New Phytol.">
        <title>Comparative genomics reveals dynamic genome evolution in host specialist ectomycorrhizal fungi.</title>
        <authorList>
            <person name="Lofgren L.A."/>
            <person name="Nguyen N.H."/>
            <person name="Vilgalys R."/>
            <person name="Ruytinx J."/>
            <person name="Liao H.L."/>
            <person name="Branco S."/>
            <person name="Kuo A."/>
            <person name="LaButti K."/>
            <person name="Lipzen A."/>
            <person name="Andreopoulos W."/>
            <person name="Pangilinan J."/>
            <person name="Riley R."/>
            <person name="Hundley H."/>
            <person name="Na H."/>
            <person name="Barry K."/>
            <person name="Grigoriev I.V."/>
            <person name="Stajich J.E."/>
            <person name="Kennedy P.G."/>
        </authorList>
    </citation>
    <scope>NUCLEOTIDE SEQUENCE</scope>
    <source>
        <strain evidence="1">DOB743</strain>
    </source>
</reference>
<comment type="caution">
    <text evidence="1">The sequence shown here is derived from an EMBL/GenBank/DDBJ whole genome shotgun (WGS) entry which is preliminary data.</text>
</comment>
<name>A0A9P7D2Z2_9AGAM</name>
<dbReference type="Proteomes" id="UP000714275">
    <property type="component" value="Unassembled WGS sequence"/>
</dbReference>
<dbReference type="AlphaFoldDB" id="A0A9P7D2Z2"/>
<proteinExistence type="predicted"/>
<protein>
    <submittedName>
        <fullName evidence="1">Uncharacterized protein</fullName>
    </submittedName>
</protein>
<keyword evidence="2" id="KW-1185">Reference proteome</keyword>
<gene>
    <name evidence="1" type="ORF">EV702DRAFT_971360</name>
</gene>
<evidence type="ECO:0000313" key="1">
    <source>
        <dbReference type="EMBL" id="KAG1776551.1"/>
    </source>
</evidence>
<sequence>MDILNAPVAKGGKNVLHLKSRNEAIELKWLKGLLAPIEKRPLWAFFAHALLAKAAQNSPVVWPSTKINPFLQTWSPSKKKLLAHLKQIIKTAKKYKVRWEAINIKPDITRQLPIWFHIGASENLKKLNNHLYASCLREKHNISSVGQMEIIANRNLPSHRQNKNCPCADCSQDRTHIKCNKPYKCAKLARDILQCILPKWHPLTSAPPYSLNIAPEQIPADTNDEDNHLTLFDPTYPSPESLTDGFQVFTTLDAPCNVPARQAPKPSGEPPKLTSIIITGTHRIDKDRYYVSGGGAWFGQDDQRNRSIKVLEYCTISFNLTPPCDSDIQTHFDTPTQGHVTCDNYKFSTPADVKCGKYETT</sequence>
<accession>A0A9P7D2Z2</accession>
<dbReference type="EMBL" id="JABBWD010000026">
    <property type="protein sequence ID" value="KAG1776551.1"/>
    <property type="molecule type" value="Genomic_DNA"/>
</dbReference>